<evidence type="ECO:0000313" key="6">
    <source>
        <dbReference type="Proteomes" id="UP000000759"/>
    </source>
</evidence>
<dbReference type="RefSeq" id="XP_002177647.1">
    <property type="nucleotide sequence ID" value="XM_002177611.1"/>
</dbReference>
<evidence type="ECO:0000313" key="5">
    <source>
        <dbReference type="EMBL" id="EEC50461.1"/>
    </source>
</evidence>
<dbReference type="GeneID" id="7197540"/>
<evidence type="ECO:0000256" key="3">
    <source>
        <dbReference type="PROSITE-ProRule" id="PRU00176"/>
    </source>
</evidence>
<dbReference type="SUPFAM" id="SSF54928">
    <property type="entry name" value="RNA-binding domain, RBD"/>
    <property type="match status" value="2"/>
</dbReference>
<evidence type="ECO:0000256" key="1">
    <source>
        <dbReference type="ARBA" id="ARBA00022737"/>
    </source>
</evidence>
<dbReference type="PANTHER" id="PTHR13976">
    <property type="entry name" value="HETEROGENEOUS NUCLEAR RIBONUCLEOPROTEIN-RELATED"/>
    <property type="match status" value="1"/>
</dbReference>
<dbReference type="PaxDb" id="2850-Phatr10024"/>
<reference evidence="5 6" key="1">
    <citation type="journal article" date="2008" name="Nature">
        <title>The Phaeodactylum genome reveals the evolutionary history of diatom genomes.</title>
        <authorList>
            <person name="Bowler C."/>
            <person name="Allen A.E."/>
            <person name="Badger J.H."/>
            <person name="Grimwood J."/>
            <person name="Jabbari K."/>
            <person name="Kuo A."/>
            <person name="Maheswari U."/>
            <person name="Martens C."/>
            <person name="Maumus F."/>
            <person name="Otillar R.P."/>
            <person name="Rayko E."/>
            <person name="Salamov A."/>
            <person name="Vandepoele K."/>
            <person name="Beszteri B."/>
            <person name="Gruber A."/>
            <person name="Heijde M."/>
            <person name="Katinka M."/>
            <person name="Mock T."/>
            <person name="Valentin K."/>
            <person name="Verret F."/>
            <person name="Berges J.A."/>
            <person name="Brownlee C."/>
            <person name="Cadoret J.P."/>
            <person name="Chiovitti A."/>
            <person name="Choi C.J."/>
            <person name="Coesel S."/>
            <person name="De Martino A."/>
            <person name="Detter J.C."/>
            <person name="Durkin C."/>
            <person name="Falciatore A."/>
            <person name="Fournet J."/>
            <person name="Haruta M."/>
            <person name="Huysman M.J."/>
            <person name="Jenkins B.D."/>
            <person name="Jiroutova K."/>
            <person name="Jorgensen R.E."/>
            <person name="Joubert Y."/>
            <person name="Kaplan A."/>
            <person name="Kroger N."/>
            <person name="Kroth P.G."/>
            <person name="La Roche J."/>
            <person name="Lindquist E."/>
            <person name="Lommer M."/>
            <person name="Martin-Jezequel V."/>
            <person name="Lopez P.J."/>
            <person name="Lucas S."/>
            <person name="Mangogna M."/>
            <person name="McGinnis K."/>
            <person name="Medlin L.K."/>
            <person name="Montsant A."/>
            <person name="Oudot-Le Secq M.P."/>
            <person name="Napoli C."/>
            <person name="Obornik M."/>
            <person name="Parker M.S."/>
            <person name="Petit J.L."/>
            <person name="Porcel B.M."/>
            <person name="Poulsen N."/>
            <person name="Robison M."/>
            <person name="Rychlewski L."/>
            <person name="Rynearson T.A."/>
            <person name="Schmutz J."/>
            <person name="Shapiro H."/>
            <person name="Siaut M."/>
            <person name="Stanley M."/>
            <person name="Sussman M.R."/>
            <person name="Taylor A.R."/>
            <person name="Vardi A."/>
            <person name="von Dassow P."/>
            <person name="Vyverman W."/>
            <person name="Willis A."/>
            <person name="Wyrwicz L.S."/>
            <person name="Rokhsar D.S."/>
            <person name="Weissenbach J."/>
            <person name="Armbrust E.V."/>
            <person name="Green B.R."/>
            <person name="Van de Peer Y."/>
            <person name="Grigoriev I.V."/>
        </authorList>
    </citation>
    <scope>NUCLEOTIDE SEQUENCE [LARGE SCALE GENOMIC DNA]</scope>
    <source>
        <strain evidence="5 6">CCAP 1055/1</strain>
    </source>
</reference>
<sequence>PFPCARLRNLPYDAALEDILILFQGLVVIDVVISSQGDAFVIFANPMDFQMALQRDRQTIGRRFVEIVAATRSEYYDAIAKKSAGESASAMASLWGGSQGGMNSLPPQGGYGEGMQHHGLLGMGPRLTGMSRQGGIHTPLQKRTGGGIQVGEHTGFLRVRGLPFSATRDDIFKFFLGYNPTQESVVLTYRNDGRATGEAYIGFATADDSKRAMELHRRVMGSRYVELFISNKDEHGRALARFGGR</sequence>
<dbReference type="Gene3D" id="3.30.70.330">
    <property type="match status" value="2"/>
</dbReference>
<gene>
    <name evidence="5" type="ORF">PHATRDRAFT_10024</name>
</gene>
<dbReference type="eggNOG" id="KOG1365">
    <property type="taxonomic scope" value="Eukaryota"/>
</dbReference>
<dbReference type="CDD" id="cd12254">
    <property type="entry name" value="RRM_hnRNPH_ESRPs_RBM12_like"/>
    <property type="match status" value="2"/>
</dbReference>
<keyword evidence="2 3" id="KW-0694">RNA-binding</keyword>
<dbReference type="KEGG" id="pti:PHATRDRAFT_10024"/>
<keyword evidence="6" id="KW-1185">Reference proteome</keyword>
<dbReference type="AlphaFoldDB" id="B7FSD8"/>
<dbReference type="PROSITE" id="PS50102">
    <property type="entry name" value="RRM"/>
    <property type="match status" value="1"/>
</dbReference>
<dbReference type="InterPro" id="IPR012677">
    <property type="entry name" value="Nucleotide-bd_a/b_plait_sf"/>
</dbReference>
<dbReference type="InterPro" id="IPR050666">
    <property type="entry name" value="ESRP"/>
</dbReference>
<dbReference type="EMBL" id="CM000606">
    <property type="protein sequence ID" value="EEC50461.1"/>
    <property type="molecule type" value="Genomic_DNA"/>
</dbReference>
<keyword evidence="1" id="KW-0677">Repeat</keyword>
<organism evidence="5 6">
    <name type="scientific">Phaeodactylum tricornutum (strain CCAP 1055/1)</name>
    <dbReference type="NCBI Taxonomy" id="556484"/>
    <lineage>
        <taxon>Eukaryota</taxon>
        <taxon>Sar</taxon>
        <taxon>Stramenopiles</taxon>
        <taxon>Ochrophyta</taxon>
        <taxon>Bacillariophyta</taxon>
        <taxon>Bacillariophyceae</taxon>
        <taxon>Bacillariophycidae</taxon>
        <taxon>Naviculales</taxon>
        <taxon>Phaeodactylaceae</taxon>
        <taxon>Phaeodactylum</taxon>
    </lineage>
</organism>
<protein>
    <recommendedName>
        <fullName evidence="4">RRM domain-containing protein</fullName>
    </recommendedName>
</protein>
<dbReference type="OrthoDB" id="431068at2759"/>
<feature type="non-terminal residue" evidence="5">
    <location>
        <position position="1"/>
    </location>
</feature>
<proteinExistence type="predicted"/>
<dbReference type="Pfam" id="PF00076">
    <property type="entry name" value="RRM_1"/>
    <property type="match status" value="1"/>
</dbReference>
<accession>B7FSD8</accession>
<dbReference type="GO" id="GO:0003723">
    <property type="term" value="F:RNA binding"/>
    <property type="evidence" value="ECO:0007669"/>
    <property type="project" value="UniProtKB-UniRule"/>
</dbReference>
<evidence type="ECO:0000256" key="2">
    <source>
        <dbReference type="ARBA" id="ARBA00022884"/>
    </source>
</evidence>
<feature type="domain" description="RRM" evidence="4">
    <location>
        <begin position="155"/>
        <end position="232"/>
    </location>
</feature>
<name>B7FSD8_PHATC</name>
<dbReference type="InterPro" id="IPR035979">
    <property type="entry name" value="RBD_domain_sf"/>
</dbReference>
<dbReference type="SMART" id="SM00360">
    <property type="entry name" value="RRM"/>
    <property type="match status" value="2"/>
</dbReference>
<reference evidence="6" key="2">
    <citation type="submission" date="2008-08" db="EMBL/GenBank/DDBJ databases">
        <authorList>
            <consortium name="Diatom Consortium"/>
            <person name="Grigoriev I."/>
            <person name="Grimwood J."/>
            <person name="Kuo A."/>
            <person name="Otillar R.P."/>
            <person name="Salamov A."/>
            <person name="Detter J.C."/>
            <person name="Lindquist E."/>
            <person name="Shapiro H."/>
            <person name="Lucas S."/>
            <person name="Glavina del Rio T."/>
            <person name="Pitluck S."/>
            <person name="Rokhsar D."/>
            <person name="Bowler C."/>
        </authorList>
    </citation>
    <scope>GENOME REANNOTATION</scope>
    <source>
        <strain evidence="6">CCAP 1055/1</strain>
    </source>
</reference>
<dbReference type="Proteomes" id="UP000000759">
    <property type="component" value="Chromosome 2"/>
</dbReference>
<dbReference type="InParanoid" id="B7FSD8"/>
<evidence type="ECO:0000259" key="4">
    <source>
        <dbReference type="PROSITE" id="PS50102"/>
    </source>
</evidence>
<dbReference type="InterPro" id="IPR000504">
    <property type="entry name" value="RRM_dom"/>
</dbReference>